<evidence type="ECO:0000313" key="2">
    <source>
        <dbReference type="EMBL" id="KAB8291183.1"/>
    </source>
</evidence>
<evidence type="ECO:0000256" key="1">
    <source>
        <dbReference type="SAM" id="MobiDB-lite"/>
    </source>
</evidence>
<dbReference type="EMBL" id="VIGI01000015">
    <property type="protein sequence ID" value="KAB8291183.1"/>
    <property type="molecule type" value="Genomic_DNA"/>
</dbReference>
<organism evidence="2 3">
    <name type="scientific">Monilinia laxa</name>
    <name type="common">Brown rot fungus</name>
    <name type="synonym">Sclerotinia laxa</name>
    <dbReference type="NCBI Taxonomy" id="61186"/>
    <lineage>
        <taxon>Eukaryota</taxon>
        <taxon>Fungi</taxon>
        <taxon>Dikarya</taxon>
        <taxon>Ascomycota</taxon>
        <taxon>Pezizomycotina</taxon>
        <taxon>Leotiomycetes</taxon>
        <taxon>Helotiales</taxon>
        <taxon>Sclerotiniaceae</taxon>
        <taxon>Monilinia</taxon>
    </lineage>
</organism>
<reference evidence="2 3" key="1">
    <citation type="submission" date="2019-06" db="EMBL/GenBank/DDBJ databases">
        <title>Genome Sequence of the Brown Rot Fungal Pathogen Monilinia laxa.</title>
        <authorList>
            <person name="De Miccolis Angelini R.M."/>
            <person name="Landi L."/>
            <person name="Abate D."/>
            <person name="Pollastro S."/>
            <person name="Romanazzi G."/>
            <person name="Faretra F."/>
        </authorList>
    </citation>
    <scope>NUCLEOTIDE SEQUENCE [LARGE SCALE GENOMIC DNA]</scope>
    <source>
        <strain evidence="2 3">Mlax316</strain>
    </source>
</reference>
<evidence type="ECO:0000313" key="3">
    <source>
        <dbReference type="Proteomes" id="UP000326757"/>
    </source>
</evidence>
<feature type="compositionally biased region" description="Polar residues" evidence="1">
    <location>
        <begin position="77"/>
        <end position="110"/>
    </location>
</feature>
<feature type="region of interest" description="Disordered" evidence="1">
    <location>
        <begin position="46"/>
        <end position="142"/>
    </location>
</feature>
<accession>A0A5N6JQX8</accession>
<sequence length="142" mass="15501">MSIITTAEALGHKKGRLVAKLIAEMTTSYQNGIEASSKVSQTLLPTIPTRSKLPEEWMEETVSSTESSHEYPDITKYPNNTTPANTSLTFGPSDPNSRAWTALDTSSRNRSVGRPEESHDGDKPVEKNNKKAGKVSDQSEGH</sequence>
<comment type="caution">
    <text evidence="2">The sequence shown here is derived from an EMBL/GenBank/DDBJ whole genome shotgun (WGS) entry which is preliminary data.</text>
</comment>
<dbReference type="OrthoDB" id="3551950at2759"/>
<feature type="compositionally biased region" description="Basic and acidic residues" evidence="1">
    <location>
        <begin position="113"/>
        <end position="129"/>
    </location>
</feature>
<protein>
    <submittedName>
        <fullName evidence="2">Uncharacterized protein</fullName>
    </submittedName>
</protein>
<dbReference type="AlphaFoldDB" id="A0A5N6JQX8"/>
<dbReference type="Proteomes" id="UP000326757">
    <property type="component" value="Unassembled WGS sequence"/>
</dbReference>
<keyword evidence="3" id="KW-1185">Reference proteome</keyword>
<proteinExistence type="predicted"/>
<name>A0A5N6JQX8_MONLA</name>
<gene>
    <name evidence="2" type="ORF">EYC80_009871</name>
</gene>